<dbReference type="Pfam" id="PF07992">
    <property type="entry name" value="Pyr_redox_2"/>
    <property type="match status" value="1"/>
</dbReference>
<reference evidence="3 4" key="1">
    <citation type="submission" date="2020-07" db="EMBL/GenBank/DDBJ databases">
        <authorList>
            <person name="Li M."/>
        </authorList>
    </citation>
    <scope>NUCLEOTIDE SEQUENCE [LARGE SCALE GENOMIC DNA]</scope>
    <source>
        <strain evidence="3 4">DSM 23284</strain>
    </source>
</reference>
<accession>A0A838XHY7</accession>
<dbReference type="InterPro" id="IPR036188">
    <property type="entry name" value="FAD/NAD-bd_sf"/>
</dbReference>
<name>A0A838XHY7_9HYPH</name>
<dbReference type="Proteomes" id="UP000559404">
    <property type="component" value="Unassembled WGS sequence"/>
</dbReference>
<dbReference type="InterPro" id="IPR023753">
    <property type="entry name" value="FAD/NAD-binding_dom"/>
</dbReference>
<dbReference type="AlphaFoldDB" id="A0A838XHY7"/>
<evidence type="ECO:0000313" key="4">
    <source>
        <dbReference type="Proteomes" id="UP000559404"/>
    </source>
</evidence>
<protein>
    <submittedName>
        <fullName evidence="3">FAD-dependent oxidoreductase</fullName>
    </submittedName>
</protein>
<gene>
    <name evidence="3" type="ORF">H1W37_05005</name>
</gene>
<sequence length="362" mass="37170">METLSADVLVIGAGPAGLMAADSAARAGLQVLLVDESSGPDCDCPFDAAARIDGLAPAAWFAERRAALEARANVAVRCGLRVRIRPGGVCEALEHPRGAGRWRLRARHVVVATGARERPIVFSGNDRPGVMPTSVGLAAVFRSEGVAPGKLAVFANNTRGLRTALALHDRGVAVKAVIDPRRASDPALAAELMRRGIRLEAGAVVGATRGWRRLKGIDICGYDPRSGVLGVNIMQMSCDVLLVSGGWSADPQFAALADTAQGHDVAAGELARACMADGVTSCGGAAGAIDLAAALASGAQAGRVAALALGVDAGPESGAGPEVIGDGMSDLALLPEDAPLFEVPARGRGQRLSRFPENRLFR</sequence>
<proteinExistence type="predicted"/>
<feature type="domain" description="FAD/NAD(P)-binding" evidence="2">
    <location>
        <begin position="7"/>
        <end position="254"/>
    </location>
</feature>
<dbReference type="RefSeq" id="WP_181759184.1">
    <property type="nucleotide sequence ID" value="NZ_BMCR01000004.1"/>
</dbReference>
<keyword evidence="1" id="KW-0560">Oxidoreductase</keyword>
<dbReference type="PRINTS" id="PR00469">
    <property type="entry name" value="PNDRDTASEII"/>
</dbReference>
<evidence type="ECO:0000313" key="3">
    <source>
        <dbReference type="EMBL" id="MBA4610999.1"/>
    </source>
</evidence>
<dbReference type="PRINTS" id="PR00368">
    <property type="entry name" value="FADPNR"/>
</dbReference>
<dbReference type="PANTHER" id="PTHR42949:SF3">
    <property type="entry name" value="ANAEROBIC GLYCEROL-3-PHOSPHATE DEHYDROGENASE SUBUNIT B"/>
    <property type="match status" value="1"/>
</dbReference>
<dbReference type="PANTHER" id="PTHR42949">
    <property type="entry name" value="ANAEROBIC GLYCEROL-3-PHOSPHATE DEHYDROGENASE SUBUNIT B"/>
    <property type="match status" value="1"/>
</dbReference>
<reference evidence="3 4" key="2">
    <citation type="submission" date="2020-08" db="EMBL/GenBank/DDBJ databases">
        <title>Stappia taiwanensis sp. nov., isolated from a coastal thermal spring.</title>
        <authorList>
            <person name="Kampfer P."/>
        </authorList>
    </citation>
    <scope>NUCLEOTIDE SEQUENCE [LARGE SCALE GENOMIC DNA]</scope>
    <source>
        <strain evidence="3 4">DSM 23284</strain>
    </source>
</reference>
<dbReference type="EMBL" id="JACEON010000003">
    <property type="protein sequence ID" value="MBA4610999.1"/>
    <property type="molecule type" value="Genomic_DNA"/>
</dbReference>
<dbReference type="InterPro" id="IPR051691">
    <property type="entry name" value="Metab_Enz_Cyan_OpOx_G3PDH"/>
</dbReference>
<evidence type="ECO:0000259" key="2">
    <source>
        <dbReference type="Pfam" id="PF07992"/>
    </source>
</evidence>
<dbReference type="SUPFAM" id="SSF51905">
    <property type="entry name" value="FAD/NAD(P)-binding domain"/>
    <property type="match status" value="1"/>
</dbReference>
<comment type="caution">
    <text evidence="3">The sequence shown here is derived from an EMBL/GenBank/DDBJ whole genome shotgun (WGS) entry which is preliminary data.</text>
</comment>
<keyword evidence="4" id="KW-1185">Reference proteome</keyword>
<organism evidence="3 4">
    <name type="scientific">Stappia taiwanensis</name>
    <dbReference type="NCBI Taxonomy" id="992267"/>
    <lineage>
        <taxon>Bacteria</taxon>
        <taxon>Pseudomonadati</taxon>
        <taxon>Pseudomonadota</taxon>
        <taxon>Alphaproteobacteria</taxon>
        <taxon>Hyphomicrobiales</taxon>
        <taxon>Stappiaceae</taxon>
        <taxon>Stappia</taxon>
    </lineage>
</organism>
<dbReference type="GO" id="GO:0016491">
    <property type="term" value="F:oxidoreductase activity"/>
    <property type="evidence" value="ECO:0007669"/>
    <property type="project" value="UniProtKB-KW"/>
</dbReference>
<evidence type="ECO:0000256" key="1">
    <source>
        <dbReference type="ARBA" id="ARBA00023002"/>
    </source>
</evidence>
<dbReference type="Gene3D" id="3.50.50.60">
    <property type="entry name" value="FAD/NAD(P)-binding domain"/>
    <property type="match status" value="2"/>
</dbReference>